<evidence type="ECO:0000256" key="3">
    <source>
        <dbReference type="ARBA" id="ARBA00022989"/>
    </source>
</evidence>
<evidence type="ECO:0000313" key="6">
    <source>
        <dbReference type="EMBL" id="TKB98868.1"/>
    </source>
</evidence>
<protein>
    <submittedName>
        <fullName evidence="6">APC family permease</fullName>
    </submittedName>
</protein>
<keyword evidence="7" id="KW-1185">Reference proteome</keyword>
<gene>
    <name evidence="6" type="ORF">FA046_07065</name>
</gene>
<feature type="transmembrane region" description="Helical" evidence="5">
    <location>
        <begin position="269"/>
        <end position="298"/>
    </location>
</feature>
<name>A0A4U1BZZ0_9SPHI</name>
<dbReference type="GO" id="GO:0016020">
    <property type="term" value="C:membrane"/>
    <property type="evidence" value="ECO:0007669"/>
    <property type="project" value="UniProtKB-SubCell"/>
</dbReference>
<feature type="transmembrane region" description="Helical" evidence="5">
    <location>
        <begin position="186"/>
        <end position="205"/>
    </location>
</feature>
<feature type="transmembrane region" description="Helical" evidence="5">
    <location>
        <begin position="319"/>
        <end position="338"/>
    </location>
</feature>
<evidence type="ECO:0000256" key="4">
    <source>
        <dbReference type="ARBA" id="ARBA00023136"/>
    </source>
</evidence>
<dbReference type="Gene3D" id="1.20.1740.10">
    <property type="entry name" value="Amino acid/polyamine transporter I"/>
    <property type="match status" value="1"/>
</dbReference>
<feature type="transmembrane region" description="Helical" evidence="5">
    <location>
        <begin position="82"/>
        <end position="102"/>
    </location>
</feature>
<dbReference type="GO" id="GO:0015171">
    <property type="term" value="F:amino acid transmembrane transporter activity"/>
    <property type="evidence" value="ECO:0007669"/>
    <property type="project" value="TreeGrafter"/>
</dbReference>
<feature type="transmembrane region" description="Helical" evidence="5">
    <location>
        <begin position="226"/>
        <end position="249"/>
    </location>
</feature>
<organism evidence="6 7">
    <name type="scientific">Pedobacter cryophilus</name>
    <dbReference type="NCBI Taxonomy" id="2571271"/>
    <lineage>
        <taxon>Bacteria</taxon>
        <taxon>Pseudomonadati</taxon>
        <taxon>Bacteroidota</taxon>
        <taxon>Sphingobacteriia</taxon>
        <taxon>Sphingobacteriales</taxon>
        <taxon>Sphingobacteriaceae</taxon>
        <taxon>Pedobacter</taxon>
    </lineage>
</organism>
<feature type="transmembrane region" description="Helical" evidence="5">
    <location>
        <begin position="144"/>
        <end position="166"/>
    </location>
</feature>
<feature type="transmembrane region" description="Helical" evidence="5">
    <location>
        <begin position="108"/>
        <end position="132"/>
    </location>
</feature>
<feature type="transmembrane region" description="Helical" evidence="5">
    <location>
        <begin position="24"/>
        <end position="51"/>
    </location>
</feature>
<reference evidence="6 7" key="1">
    <citation type="submission" date="2019-04" db="EMBL/GenBank/DDBJ databases">
        <title>Pedobacter sp. AR-3-17 sp. nov., isolated from Arctic soil.</title>
        <authorList>
            <person name="Dahal R.H."/>
            <person name="Kim D.-U."/>
        </authorList>
    </citation>
    <scope>NUCLEOTIDE SEQUENCE [LARGE SCALE GENOMIC DNA]</scope>
    <source>
        <strain evidence="6 7">AR-3-17</strain>
    </source>
</reference>
<dbReference type="Proteomes" id="UP000308181">
    <property type="component" value="Unassembled WGS sequence"/>
</dbReference>
<evidence type="ECO:0000313" key="7">
    <source>
        <dbReference type="Proteomes" id="UP000308181"/>
    </source>
</evidence>
<keyword evidence="4 5" id="KW-0472">Membrane</keyword>
<feature type="transmembrane region" description="Helical" evidence="5">
    <location>
        <begin position="379"/>
        <end position="401"/>
    </location>
</feature>
<comment type="caution">
    <text evidence="6">The sequence shown here is derived from an EMBL/GenBank/DDBJ whole genome shotgun (WGS) entry which is preliminary data.</text>
</comment>
<dbReference type="PANTHER" id="PTHR43243:SF11">
    <property type="entry name" value="AMINO ACID PERMEASE_ SLC12A DOMAIN-CONTAINING PROTEIN"/>
    <property type="match status" value="1"/>
</dbReference>
<feature type="transmembrane region" description="Helical" evidence="5">
    <location>
        <begin position="344"/>
        <end position="367"/>
    </location>
</feature>
<dbReference type="Pfam" id="PF13520">
    <property type="entry name" value="AA_permease_2"/>
    <property type="match status" value="1"/>
</dbReference>
<dbReference type="InterPro" id="IPR002293">
    <property type="entry name" value="AA/rel_permease1"/>
</dbReference>
<accession>A0A4U1BZZ0</accession>
<evidence type="ECO:0000256" key="1">
    <source>
        <dbReference type="ARBA" id="ARBA00004141"/>
    </source>
</evidence>
<proteinExistence type="predicted"/>
<dbReference type="RefSeq" id="WP_136825682.1">
    <property type="nucleotide sequence ID" value="NZ_SWBP01000002.1"/>
</dbReference>
<evidence type="ECO:0000256" key="2">
    <source>
        <dbReference type="ARBA" id="ARBA00022692"/>
    </source>
</evidence>
<sequence>MKEDKKLGELASTSICGNDISSSVLYVSALTISFAGQYAWITLLIVAVVLFSFRKIYGEVVGALPLNGGAYNALLNTTNKSMASLAACLTLLSYMATAVISANEGMHYLHHLIPSLPIILSTIILLAIFAGLTIMGITESAKVAIGIFIFHLTTMVVLIAAMVIYVSQTGFDELIRNWKSPLPSGSIATAIFFGFAASMLGISGFESSANFVEEQKEGVFPKTLKNMWIVVSVLNPLIAFLAITVLPISEVKVHYTTLLSHMGEISAGGWLAFVISIDAVLVLSGAVLTSFVGVSGLLERMTLDRVMPNYFLKKNKKGSSYRIILLFFILSVSVLIITNGNVSLLAGVYTISFLAVMALFAIGNILLKIKRKKLPRPEIASWITVLFALGAVLIALLGNILIKPASSDQPRNIVVFLEYFIPAIIFLMIMLNRTALIKFLIHAIQYLFNPLHDFIDKHQVGVPLRKMVYVINKSLIRLIHRINEQEFVFFTKGDNVANLNKVMLYLKNNEHTRKIKIVNVLKQGEETPPNLISDIEVLDRVYPDIDIEYVQLKDRIFSPKLIQELSVEWNIPVNFMFIGSPGNSFPHRIAELGGVRLII</sequence>
<comment type="subcellular location">
    <subcellularLocation>
        <location evidence="1">Membrane</location>
        <topology evidence="1">Multi-pass membrane protein</topology>
    </subcellularLocation>
</comment>
<dbReference type="AlphaFoldDB" id="A0A4U1BZZ0"/>
<keyword evidence="2 5" id="KW-0812">Transmembrane</keyword>
<keyword evidence="3 5" id="KW-1133">Transmembrane helix</keyword>
<evidence type="ECO:0000256" key="5">
    <source>
        <dbReference type="SAM" id="Phobius"/>
    </source>
</evidence>
<dbReference type="OrthoDB" id="860831at2"/>
<feature type="transmembrane region" description="Helical" evidence="5">
    <location>
        <begin position="413"/>
        <end position="431"/>
    </location>
</feature>
<dbReference type="PANTHER" id="PTHR43243">
    <property type="entry name" value="INNER MEMBRANE TRANSPORTER YGJI-RELATED"/>
    <property type="match status" value="1"/>
</dbReference>
<dbReference type="EMBL" id="SWBP01000002">
    <property type="protein sequence ID" value="TKB98868.1"/>
    <property type="molecule type" value="Genomic_DNA"/>
</dbReference>